<evidence type="ECO:0000313" key="2">
    <source>
        <dbReference type="Proteomes" id="UP000283644"/>
    </source>
</evidence>
<accession>A0A417Y7A1</accession>
<comment type="caution">
    <text evidence="1">The sequence shown here is derived from an EMBL/GenBank/DDBJ whole genome shotgun (WGS) entry which is preliminary data.</text>
</comment>
<name>A0A417Y7A1_9ACTN</name>
<reference evidence="1 2" key="1">
    <citation type="submission" date="2018-09" db="EMBL/GenBank/DDBJ databases">
        <title>Genome sequencing of Nocardioides immobilis CCTCC AB 2017083 for comparison to Nocardioides silvaticus.</title>
        <authorList>
            <person name="Li C."/>
            <person name="Wang G."/>
        </authorList>
    </citation>
    <scope>NUCLEOTIDE SEQUENCE [LARGE SCALE GENOMIC DNA]</scope>
    <source>
        <strain evidence="1 2">CCTCC AB 2017083</strain>
    </source>
</reference>
<dbReference type="OrthoDB" id="4275032at2"/>
<proteinExistence type="predicted"/>
<evidence type="ECO:0008006" key="3">
    <source>
        <dbReference type="Google" id="ProtNLM"/>
    </source>
</evidence>
<sequence length="161" mass="17230">MTEPSLIERVWRAAKDNLGLSRQAALGRIDPLHLERFAVAVDGSVREDVRGLATPLFLSSVLVWGAGPDESELLPDGNAADPFSGFDVAGLRLMAGGQALVFHRELVPGASMTVEVELSGADLKPASSGPLLVLSVDRRYFDETGLVIECRETFLGREALA</sequence>
<organism evidence="1 2">
    <name type="scientific">Nocardioides immobilis</name>
    <dbReference type="NCBI Taxonomy" id="2049295"/>
    <lineage>
        <taxon>Bacteria</taxon>
        <taxon>Bacillati</taxon>
        <taxon>Actinomycetota</taxon>
        <taxon>Actinomycetes</taxon>
        <taxon>Propionibacteriales</taxon>
        <taxon>Nocardioidaceae</taxon>
        <taxon>Nocardioides</taxon>
    </lineage>
</organism>
<keyword evidence="2" id="KW-1185">Reference proteome</keyword>
<dbReference type="AlphaFoldDB" id="A0A417Y7A1"/>
<dbReference type="Gene3D" id="3.10.129.10">
    <property type="entry name" value="Hotdog Thioesterase"/>
    <property type="match status" value="1"/>
</dbReference>
<dbReference type="RefSeq" id="WP_118923351.1">
    <property type="nucleotide sequence ID" value="NZ_QXGH01000010.1"/>
</dbReference>
<evidence type="ECO:0000313" key="1">
    <source>
        <dbReference type="EMBL" id="RHW28381.1"/>
    </source>
</evidence>
<gene>
    <name evidence="1" type="ORF">D0Z08_05290</name>
</gene>
<dbReference type="Proteomes" id="UP000283644">
    <property type="component" value="Unassembled WGS sequence"/>
</dbReference>
<dbReference type="EMBL" id="QXGH01000010">
    <property type="protein sequence ID" value="RHW28381.1"/>
    <property type="molecule type" value="Genomic_DNA"/>
</dbReference>
<protein>
    <recommendedName>
        <fullName evidence="3">N-terminal of MaoC-like dehydratase domain-containing protein</fullName>
    </recommendedName>
</protein>